<reference evidence="1 2" key="1">
    <citation type="submission" date="2023-10" db="EMBL/GenBank/DDBJ databases">
        <title>Draft genome sequence of Xylaria bambusicola isolate GMP-LS, the root and basal stem rot pathogen of sugarcane in Indonesia.</title>
        <authorList>
            <person name="Selvaraj P."/>
            <person name="Muralishankar V."/>
            <person name="Muruganantham S."/>
            <person name="Sp S."/>
            <person name="Haryani S."/>
            <person name="Lau K.J.X."/>
            <person name="Naqvi N.I."/>
        </authorList>
    </citation>
    <scope>NUCLEOTIDE SEQUENCE [LARGE SCALE GENOMIC DNA]</scope>
    <source>
        <strain evidence="1">GMP-LS</strain>
    </source>
</reference>
<gene>
    <name evidence="1" type="ORF">RRF57_005843</name>
</gene>
<dbReference type="EMBL" id="JAWHQM010000014">
    <property type="protein sequence ID" value="KAK5630128.1"/>
    <property type="molecule type" value="Genomic_DNA"/>
</dbReference>
<evidence type="ECO:0000313" key="2">
    <source>
        <dbReference type="Proteomes" id="UP001305414"/>
    </source>
</evidence>
<dbReference type="Proteomes" id="UP001305414">
    <property type="component" value="Unassembled WGS sequence"/>
</dbReference>
<keyword evidence="2" id="KW-1185">Reference proteome</keyword>
<dbReference type="AlphaFoldDB" id="A0AAN7Z8B5"/>
<proteinExistence type="predicted"/>
<comment type="caution">
    <text evidence="1">The sequence shown here is derived from an EMBL/GenBank/DDBJ whole genome shotgun (WGS) entry which is preliminary data.</text>
</comment>
<evidence type="ECO:0000313" key="1">
    <source>
        <dbReference type="EMBL" id="KAK5630128.1"/>
    </source>
</evidence>
<organism evidence="1 2">
    <name type="scientific">Xylaria bambusicola</name>
    <dbReference type="NCBI Taxonomy" id="326684"/>
    <lineage>
        <taxon>Eukaryota</taxon>
        <taxon>Fungi</taxon>
        <taxon>Dikarya</taxon>
        <taxon>Ascomycota</taxon>
        <taxon>Pezizomycotina</taxon>
        <taxon>Sordariomycetes</taxon>
        <taxon>Xylariomycetidae</taxon>
        <taxon>Xylariales</taxon>
        <taxon>Xylariaceae</taxon>
        <taxon>Xylaria</taxon>
    </lineage>
</organism>
<protein>
    <submittedName>
        <fullName evidence="1">Uncharacterized protein</fullName>
    </submittedName>
</protein>
<name>A0AAN7Z8B5_9PEZI</name>
<sequence>MESRDVFEKDDGPELRRFLPHLNSDNQGREDLLSEVRLTDSASSILIEAAGGDCTVGVIGSLDCLGEVE</sequence>
<accession>A0AAN7Z8B5</accession>